<organism evidence="2 3">
    <name type="scientific">Purpureocillium lilacinum</name>
    <name type="common">Paecilomyces lilacinus</name>
    <dbReference type="NCBI Taxonomy" id="33203"/>
    <lineage>
        <taxon>Eukaryota</taxon>
        <taxon>Fungi</taxon>
        <taxon>Dikarya</taxon>
        <taxon>Ascomycota</taxon>
        <taxon>Pezizomycotina</taxon>
        <taxon>Sordariomycetes</taxon>
        <taxon>Hypocreomycetidae</taxon>
        <taxon>Hypocreales</taxon>
        <taxon>Ophiocordycipitaceae</taxon>
        <taxon>Purpureocillium</taxon>
    </lineage>
</organism>
<evidence type="ECO:0000313" key="3">
    <source>
        <dbReference type="Proteomes" id="UP000078340"/>
    </source>
</evidence>
<comment type="caution">
    <text evidence="2">The sequence shown here is derived from an EMBL/GenBank/DDBJ whole genome shotgun (WGS) entry which is preliminary data.</text>
</comment>
<evidence type="ECO:0000313" key="2">
    <source>
        <dbReference type="EMBL" id="OAQ89944.1"/>
    </source>
</evidence>
<dbReference type="AlphaFoldDB" id="A0A179HIX2"/>
<dbReference type="Proteomes" id="UP000078240">
    <property type="component" value="Unassembled WGS sequence"/>
</dbReference>
<gene>
    <name evidence="1" type="ORF">VFPBJ_01932</name>
    <name evidence="2" type="ORF">VFPFJ_06358</name>
</gene>
<accession>A0A179HIX2</accession>
<proteinExistence type="predicted"/>
<name>A0A179HIX2_PURLI</name>
<reference evidence="2 3" key="1">
    <citation type="submission" date="2016-02" db="EMBL/GenBank/DDBJ databases">
        <title>Biosynthesis of antibiotic leucinostatins and their inhibition on Phytophthora in bio-control Purpureocillium lilacinum.</title>
        <authorList>
            <person name="Wang G."/>
            <person name="Liu Z."/>
            <person name="Lin R."/>
            <person name="Li E."/>
            <person name="Mao Z."/>
            <person name="Ling J."/>
            <person name="Yin W."/>
            <person name="Xie B."/>
        </authorList>
    </citation>
    <scope>NUCLEOTIDE SEQUENCE [LARGE SCALE GENOMIC DNA]</scope>
    <source>
        <strain evidence="1">PLBJ-1</strain>
        <strain evidence="2">PLFJ-1</strain>
    </source>
</reference>
<evidence type="ECO:0000313" key="1">
    <source>
        <dbReference type="EMBL" id="OAQ87891.1"/>
    </source>
</evidence>
<protein>
    <submittedName>
        <fullName evidence="2">Uncharacterized protein</fullName>
    </submittedName>
</protein>
<dbReference type="EMBL" id="LSBI01000005">
    <property type="protein sequence ID" value="OAQ89944.1"/>
    <property type="molecule type" value="Genomic_DNA"/>
</dbReference>
<dbReference type="EMBL" id="LSBH01000001">
    <property type="protein sequence ID" value="OAQ87891.1"/>
    <property type="molecule type" value="Genomic_DNA"/>
</dbReference>
<dbReference type="Proteomes" id="UP000078340">
    <property type="component" value="Unassembled WGS sequence"/>
</dbReference>
<sequence>MVERKPGRIDQGGRASSLPCPAVEVRAAVNAGLLAGLHAESDASLLCELTADEKGGVQFKVSLPRLVPERWLTEGLSGWHA</sequence>